<evidence type="ECO:0000259" key="1">
    <source>
        <dbReference type="Pfam" id="PF02811"/>
    </source>
</evidence>
<gene>
    <name evidence="2" type="ORF">ACFOOI_09375</name>
</gene>
<dbReference type="InterPro" id="IPR004013">
    <property type="entry name" value="PHP_dom"/>
</dbReference>
<dbReference type="Gene3D" id="3.20.20.140">
    <property type="entry name" value="Metal-dependent hydrolases"/>
    <property type="match status" value="1"/>
</dbReference>
<comment type="caution">
    <text evidence="2">The sequence shown here is derived from an EMBL/GenBank/DDBJ whole genome shotgun (WGS) entry which is preliminary data.</text>
</comment>
<evidence type="ECO:0000313" key="2">
    <source>
        <dbReference type="EMBL" id="MFC3810861.1"/>
    </source>
</evidence>
<dbReference type="Pfam" id="PF02811">
    <property type="entry name" value="PHP"/>
    <property type="match status" value="1"/>
</dbReference>
<dbReference type="RefSeq" id="WP_379840214.1">
    <property type="nucleotide sequence ID" value="NZ_JBHRYQ010000001.1"/>
</dbReference>
<protein>
    <submittedName>
        <fullName evidence="2">PHP domain-containing protein</fullName>
    </submittedName>
</protein>
<name>A0ABV7YXP4_9BACT</name>
<dbReference type="InterPro" id="IPR016195">
    <property type="entry name" value="Pol/histidinol_Pase-like"/>
</dbReference>
<dbReference type="SUPFAM" id="SSF89550">
    <property type="entry name" value="PHP domain-like"/>
    <property type="match status" value="1"/>
</dbReference>
<organism evidence="2 3">
    <name type="scientific">Lacihabitans lacunae</name>
    <dbReference type="NCBI Taxonomy" id="1028214"/>
    <lineage>
        <taxon>Bacteria</taxon>
        <taxon>Pseudomonadati</taxon>
        <taxon>Bacteroidota</taxon>
        <taxon>Cytophagia</taxon>
        <taxon>Cytophagales</taxon>
        <taxon>Leadbetterellaceae</taxon>
        <taxon>Lacihabitans</taxon>
    </lineage>
</organism>
<dbReference type="EMBL" id="JBHRYQ010000001">
    <property type="protein sequence ID" value="MFC3810861.1"/>
    <property type="molecule type" value="Genomic_DNA"/>
</dbReference>
<sequence>MYLNCHTYYTLRYGTFSEKELLVMGQTHGLDVMALTDINNTSACLSFVRLTSKYGIQSVLGVDFRNGARRLYVALAENNTGFEELNRFLSKHSHQKTECPRIFISKK</sequence>
<dbReference type="Proteomes" id="UP001595616">
    <property type="component" value="Unassembled WGS sequence"/>
</dbReference>
<evidence type="ECO:0000313" key="3">
    <source>
        <dbReference type="Proteomes" id="UP001595616"/>
    </source>
</evidence>
<feature type="domain" description="PHP" evidence="1">
    <location>
        <begin position="3"/>
        <end position="95"/>
    </location>
</feature>
<keyword evidence="3" id="KW-1185">Reference proteome</keyword>
<proteinExistence type="predicted"/>
<reference evidence="3" key="1">
    <citation type="journal article" date="2019" name="Int. J. Syst. Evol. Microbiol.">
        <title>The Global Catalogue of Microorganisms (GCM) 10K type strain sequencing project: providing services to taxonomists for standard genome sequencing and annotation.</title>
        <authorList>
            <consortium name="The Broad Institute Genomics Platform"/>
            <consortium name="The Broad Institute Genome Sequencing Center for Infectious Disease"/>
            <person name="Wu L."/>
            <person name="Ma J."/>
        </authorList>
    </citation>
    <scope>NUCLEOTIDE SEQUENCE [LARGE SCALE GENOMIC DNA]</scope>
    <source>
        <strain evidence="3">CECT 7956</strain>
    </source>
</reference>
<accession>A0ABV7YXP4</accession>